<evidence type="ECO:0000256" key="1">
    <source>
        <dbReference type="SAM" id="MobiDB-lite"/>
    </source>
</evidence>
<organism evidence="2 3">
    <name type="scientific">Pontivivens ytuae</name>
    <dbReference type="NCBI Taxonomy" id="2789856"/>
    <lineage>
        <taxon>Bacteria</taxon>
        <taxon>Pseudomonadati</taxon>
        <taxon>Pseudomonadota</taxon>
        <taxon>Alphaproteobacteria</taxon>
        <taxon>Rhodobacterales</taxon>
        <taxon>Paracoccaceae</taxon>
        <taxon>Pontivivens</taxon>
    </lineage>
</organism>
<gene>
    <name evidence="2" type="ORF">I0K15_17930</name>
</gene>
<dbReference type="KEGG" id="poz:I0K15_17930"/>
<name>A0A7S9LR80_9RHOB</name>
<keyword evidence="3" id="KW-1185">Reference proteome</keyword>
<sequence>MSRSDALPQDPRGLIAEAYRMEVGPEDCRSIFFDWALGEAGDTLREKLDILVAYYEPRHPDHPMTAVLREGRERAVPPGGRRGGRAGRLRPDDDSR</sequence>
<accession>A0A7S9LR80</accession>
<dbReference type="AlphaFoldDB" id="A0A7S9LR80"/>
<dbReference type="RefSeq" id="WP_196102845.1">
    <property type="nucleotide sequence ID" value="NZ_CP064942.1"/>
</dbReference>
<evidence type="ECO:0000313" key="3">
    <source>
        <dbReference type="Proteomes" id="UP000594800"/>
    </source>
</evidence>
<feature type="region of interest" description="Disordered" evidence="1">
    <location>
        <begin position="61"/>
        <end position="96"/>
    </location>
</feature>
<dbReference type="EMBL" id="CP064942">
    <property type="protein sequence ID" value="QPH53636.1"/>
    <property type="molecule type" value="Genomic_DNA"/>
</dbReference>
<protein>
    <submittedName>
        <fullName evidence="2">Uncharacterized protein</fullName>
    </submittedName>
</protein>
<evidence type="ECO:0000313" key="2">
    <source>
        <dbReference type="EMBL" id="QPH53636.1"/>
    </source>
</evidence>
<proteinExistence type="predicted"/>
<reference evidence="2 3" key="1">
    <citation type="submission" date="2020-11" db="EMBL/GenBank/DDBJ databases">
        <title>Description of Pontivivens ytuae sp. nov. isolated from deep sea sediment of Mariana Trench.</title>
        <authorList>
            <person name="Wang Z."/>
            <person name="Sun Q.-L."/>
            <person name="Xu X.-D."/>
            <person name="Tang Y.-Z."/>
            <person name="Zhang J."/>
        </authorList>
    </citation>
    <scope>NUCLEOTIDE SEQUENCE [LARGE SCALE GENOMIC DNA]</scope>
    <source>
        <strain evidence="2 3">MT2928</strain>
    </source>
</reference>
<dbReference type="Proteomes" id="UP000594800">
    <property type="component" value="Chromosome"/>
</dbReference>